<keyword evidence="2" id="KW-1185">Reference proteome</keyword>
<sequence>MSIYKVVARNQKRIRRHFMERKFTILHEEPGLTEADMVVIRVEEIAHQFTEPLDRMLNTPGTSLITSQGT</sequence>
<reference evidence="1" key="1">
    <citation type="journal article" date="2023" name="G3 (Bethesda)">
        <title>A reference genome for the long-term kleptoplast-retaining sea slug Elysia crispata morphotype clarki.</title>
        <authorList>
            <person name="Eastman K.E."/>
            <person name="Pendleton A.L."/>
            <person name="Shaikh M.A."/>
            <person name="Suttiyut T."/>
            <person name="Ogas R."/>
            <person name="Tomko P."/>
            <person name="Gavelis G."/>
            <person name="Widhalm J.R."/>
            <person name="Wisecaver J.H."/>
        </authorList>
    </citation>
    <scope>NUCLEOTIDE SEQUENCE</scope>
    <source>
        <strain evidence="1">ECLA1</strain>
    </source>
</reference>
<evidence type="ECO:0000313" key="2">
    <source>
        <dbReference type="Proteomes" id="UP001283361"/>
    </source>
</evidence>
<dbReference type="Proteomes" id="UP001283361">
    <property type="component" value="Unassembled WGS sequence"/>
</dbReference>
<evidence type="ECO:0000313" key="1">
    <source>
        <dbReference type="EMBL" id="KAK3700048.1"/>
    </source>
</evidence>
<organism evidence="1 2">
    <name type="scientific">Elysia crispata</name>
    <name type="common">lettuce slug</name>
    <dbReference type="NCBI Taxonomy" id="231223"/>
    <lineage>
        <taxon>Eukaryota</taxon>
        <taxon>Metazoa</taxon>
        <taxon>Spiralia</taxon>
        <taxon>Lophotrochozoa</taxon>
        <taxon>Mollusca</taxon>
        <taxon>Gastropoda</taxon>
        <taxon>Heterobranchia</taxon>
        <taxon>Euthyneura</taxon>
        <taxon>Panpulmonata</taxon>
        <taxon>Sacoglossa</taxon>
        <taxon>Placobranchoidea</taxon>
        <taxon>Plakobranchidae</taxon>
        <taxon>Elysia</taxon>
    </lineage>
</organism>
<dbReference type="EMBL" id="JAWDGP010007924">
    <property type="protein sequence ID" value="KAK3700048.1"/>
    <property type="molecule type" value="Genomic_DNA"/>
</dbReference>
<accession>A0AAE0XNS2</accession>
<proteinExistence type="predicted"/>
<gene>
    <name evidence="1" type="ORF">RRG08_052504</name>
</gene>
<name>A0AAE0XNS2_9GAST</name>
<dbReference type="AlphaFoldDB" id="A0AAE0XNS2"/>
<comment type="caution">
    <text evidence="1">The sequence shown here is derived from an EMBL/GenBank/DDBJ whole genome shotgun (WGS) entry which is preliminary data.</text>
</comment>
<protein>
    <submittedName>
        <fullName evidence="1">Uncharacterized protein</fullName>
    </submittedName>
</protein>